<organism evidence="2 3">
    <name type="scientific">Polyplax serrata</name>
    <name type="common">Common mouse louse</name>
    <dbReference type="NCBI Taxonomy" id="468196"/>
    <lineage>
        <taxon>Eukaryota</taxon>
        <taxon>Metazoa</taxon>
        <taxon>Ecdysozoa</taxon>
        <taxon>Arthropoda</taxon>
        <taxon>Hexapoda</taxon>
        <taxon>Insecta</taxon>
        <taxon>Pterygota</taxon>
        <taxon>Neoptera</taxon>
        <taxon>Paraneoptera</taxon>
        <taxon>Psocodea</taxon>
        <taxon>Troctomorpha</taxon>
        <taxon>Phthiraptera</taxon>
        <taxon>Anoplura</taxon>
        <taxon>Polyplacidae</taxon>
        <taxon>Polyplax</taxon>
    </lineage>
</organism>
<name>A0AAN8P1N9_POLSC</name>
<dbReference type="AlphaFoldDB" id="A0AAN8P1N9"/>
<sequence length="89" mass="9698">MAEPVRHATEIGKFSSISGGKTGPRIVKKNSPSAENYAGLDGIGSHTKTRLFTTNAQAELVDRIGTDLQLRIICVPTLRRGPRWSSYQS</sequence>
<gene>
    <name evidence="2" type="ORF">RUM43_006724</name>
</gene>
<evidence type="ECO:0000256" key="1">
    <source>
        <dbReference type="SAM" id="MobiDB-lite"/>
    </source>
</evidence>
<proteinExistence type="predicted"/>
<feature type="region of interest" description="Disordered" evidence="1">
    <location>
        <begin position="14"/>
        <end position="33"/>
    </location>
</feature>
<protein>
    <submittedName>
        <fullName evidence="2">Uncharacterized protein</fullName>
    </submittedName>
</protein>
<dbReference type="Proteomes" id="UP001372834">
    <property type="component" value="Unassembled WGS sequence"/>
</dbReference>
<reference evidence="2 3" key="1">
    <citation type="submission" date="2023-10" db="EMBL/GenBank/DDBJ databases">
        <title>Genomes of two closely related lineages of the louse Polyplax serrata with different host specificities.</title>
        <authorList>
            <person name="Martinu J."/>
            <person name="Tarabai H."/>
            <person name="Stefka J."/>
            <person name="Hypsa V."/>
        </authorList>
    </citation>
    <scope>NUCLEOTIDE SEQUENCE [LARGE SCALE GENOMIC DNA]</scope>
    <source>
        <strain evidence="2">HR10_N</strain>
    </source>
</reference>
<comment type="caution">
    <text evidence="2">The sequence shown here is derived from an EMBL/GenBank/DDBJ whole genome shotgun (WGS) entry which is preliminary data.</text>
</comment>
<accession>A0AAN8P1N9</accession>
<dbReference type="EMBL" id="JAWJWE010000037">
    <property type="protein sequence ID" value="KAK6626413.1"/>
    <property type="molecule type" value="Genomic_DNA"/>
</dbReference>
<evidence type="ECO:0000313" key="3">
    <source>
        <dbReference type="Proteomes" id="UP001372834"/>
    </source>
</evidence>
<evidence type="ECO:0000313" key="2">
    <source>
        <dbReference type="EMBL" id="KAK6626413.1"/>
    </source>
</evidence>